<gene>
    <name evidence="2" type="ORF">Ami103574_07840</name>
</gene>
<keyword evidence="3" id="KW-1185">Reference proteome</keyword>
<accession>A0A858BTB2</accession>
<dbReference type="RefSeq" id="WP_163066326.1">
    <property type="nucleotide sequence ID" value="NZ_CP048649.1"/>
</dbReference>
<dbReference type="KEGG" id="abut:Ami103574_07840"/>
<keyword evidence="1" id="KW-0175">Coiled coil</keyword>
<feature type="coiled-coil region" evidence="1">
    <location>
        <begin position="5"/>
        <end position="32"/>
    </location>
</feature>
<protein>
    <submittedName>
        <fullName evidence="2">Uncharacterized protein</fullName>
    </submittedName>
</protein>
<dbReference type="EMBL" id="CP048649">
    <property type="protein sequence ID" value="QIB69241.1"/>
    <property type="molecule type" value="Genomic_DNA"/>
</dbReference>
<dbReference type="AlphaFoldDB" id="A0A858BTB2"/>
<proteinExistence type="predicted"/>
<reference evidence="2 3" key="1">
    <citation type="submission" date="2020-02" db="EMBL/GenBank/DDBJ databases">
        <authorList>
            <person name="Kim Y.B."/>
            <person name="Roh S.W."/>
        </authorList>
    </citation>
    <scope>NUCLEOTIDE SEQUENCE [LARGE SCALE GENOMIC DNA]</scope>
    <source>
        <strain evidence="2 3">DSM 103574</strain>
    </source>
</reference>
<dbReference type="Proteomes" id="UP000466848">
    <property type="component" value="Chromosome"/>
</dbReference>
<name>A0A858BTB2_9FIRM</name>
<evidence type="ECO:0000256" key="1">
    <source>
        <dbReference type="SAM" id="Coils"/>
    </source>
</evidence>
<evidence type="ECO:0000313" key="3">
    <source>
        <dbReference type="Proteomes" id="UP000466848"/>
    </source>
</evidence>
<evidence type="ECO:0000313" key="2">
    <source>
        <dbReference type="EMBL" id="QIB69241.1"/>
    </source>
</evidence>
<organism evidence="2 3">
    <name type="scientific">Aminipila butyrica</name>
    <dbReference type="NCBI Taxonomy" id="433296"/>
    <lineage>
        <taxon>Bacteria</taxon>
        <taxon>Bacillati</taxon>
        <taxon>Bacillota</taxon>
        <taxon>Clostridia</taxon>
        <taxon>Peptostreptococcales</taxon>
        <taxon>Anaerovoracaceae</taxon>
        <taxon>Aminipila</taxon>
    </lineage>
</organism>
<sequence length="165" mass="19239">MEKRLIELENLLNKQNNVIAELNQQINHLKTTVDYLSICKLSNEKYPFYEFLMSYGIAPATHFELRRLLGLIDAKLSGKELPFRLTENMDFSADFLFLNEPIKYMDVKKAILEIRSGEKDGQIEAADEVQENDEFISELLHAMKNQGMVVKVCDYILEQIPRYNM</sequence>